<dbReference type="Pfam" id="PF01244">
    <property type="entry name" value="Peptidase_M19"/>
    <property type="match status" value="1"/>
</dbReference>
<keyword evidence="3" id="KW-1185">Reference proteome</keyword>
<accession>A0A5N0T8A3</accession>
<dbReference type="RefSeq" id="WP_150864619.1">
    <property type="nucleotide sequence ID" value="NZ_VYXP01000006.1"/>
</dbReference>
<sequence>MHNYTRSNVALGALVAAAVLAAAPAALAAEASERARELAQKYLLADTHIDVPYRLHNHWEDVTAATEQGEFDEPRARAGGLDLPFMSIYTPAKLEADGGAWELANQLIDAVEAMVARAPESFTIVATPDEAVAAKAAGKIGLALGMENGSPLEGKLENVGFFRDRGISYITLAHSLANHLSDSSYDKARPNDGLSDFGHQVVAEMNRLGVMVDVSHLSDKAFYDVLEASQVPVIASHSSARHFTPGFERNMDDDMIRALASNGGLVMINFGSSFLTADARGWYDDFNAARDAWTEAASEPPSQEDTRAFFNDYRERKPFPFANVEQTVAHFVHVIDLVGVDYVGIGSDYDGVGDSLPEGLKDVSTYPVLVDALLEKGYSEEDIAKVLGGNLIRVWGEIVDAASA</sequence>
<dbReference type="PANTHER" id="PTHR10443">
    <property type="entry name" value="MICROSOMAL DIPEPTIDASE"/>
    <property type="match status" value="1"/>
</dbReference>
<reference evidence="2 3" key="1">
    <citation type="submission" date="2019-09" db="EMBL/GenBank/DDBJ databases">
        <title>Wenzhouxiangella sp. Genome sequencing and assembly.</title>
        <authorList>
            <person name="Zhang R."/>
        </authorList>
    </citation>
    <scope>NUCLEOTIDE SEQUENCE [LARGE SCALE GENOMIC DNA]</scope>
    <source>
        <strain evidence="2 3">W260</strain>
    </source>
</reference>
<protein>
    <submittedName>
        <fullName evidence="2">Membrane dipeptidase</fullName>
    </submittedName>
</protein>
<gene>
    <name evidence="2" type="ORF">F3N42_11565</name>
</gene>
<comment type="caution">
    <text evidence="2">The sequence shown here is derived from an EMBL/GenBank/DDBJ whole genome shotgun (WGS) entry which is preliminary data.</text>
</comment>
<feature type="signal peptide" evidence="1">
    <location>
        <begin position="1"/>
        <end position="28"/>
    </location>
</feature>
<dbReference type="PANTHER" id="PTHR10443:SF12">
    <property type="entry name" value="DIPEPTIDASE"/>
    <property type="match status" value="1"/>
</dbReference>
<dbReference type="Gene3D" id="3.20.20.140">
    <property type="entry name" value="Metal-dependent hydrolases"/>
    <property type="match status" value="1"/>
</dbReference>
<keyword evidence="1" id="KW-0732">Signal</keyword>
<dbReference type="CDD" id="cd01301">
    <property type="entry name" value="rDP_like"/>
    <property type="match status" value="1"/>
</dbReference>
<proteinExistence type="predicted"/>
<name>A0A5N0T8A3_9GAMM</name>
<dbReference type="Proteomes" id="UP000325372">
    <property type="component" value="Unassembled WGS sequence"/>
</dbReference>
<dbReference type="AlphaFoldDB" id="A0A5N0T8A3"/>
<dbReference type="PROSITE" id="PS51365">
    <property type="entry name" value="RENAL_DIPEPTIDASE_2"/>
    <property type="match status" value="1"/>
</dbReference>
<feature type="chain" id="PRO_5024318898" evidence="1">
    <location>
        <begin position="29"/>
        <end position="404"/>
    </location>
</feature>
<dbReference type="InterPro" id="IPR032466">
    <property type="entry name" value="Metal_Hydrolase"/>
</dbReference>
<dbReference type="InterPro" id="IPR008257">
    <property type="entry name" value="Pept_M19"/>
</dbReference>
<evidence type="ECO:0000256" key="1">
    <source>
        <dbReference type="SAM" id="SignalP"/>
    </source>
</evidence>
<evidence type="ECO:0000313" key="2">
    <source>
        <dbReference type="EMBL" id="KAA9130981.1"/>
    </source>
</evidence>
<evidence type="ECO:0000313" key="3">
    <source>
        <dbReference type="Proteomes" id="UP000325372"/>
    </source>
</evidence>
<organism evidence="2 3">
    <name type="scientific">Marinihelvus fidelis</name>
    <dbReference type="NCBI Taxonomy" id="2613842"/>
    <lineage>
        <taxon>Bacteria</taxon>
        <taxon>Pseudomonadati</taxon>
        <taxon>Pseudomonadota</taxon>
        <taxon>Gammaproteobacteria</taxon>
        <taxon>Chromatiales</taxon>
        <taxon>Wenzhouxiangellaceae</taxon>
        <taxon>Marinihelvus</taxon>
    </lineage>
</organism>
<dbReference type="GO" id="GO:0070573">
    <property type="term" value="F:metallodipeptidase activity"/>
    <property type="evidence" value="ECO:0007669"/>
    <property type="project" value="InterPro"/>
</dbReference>
<dbReference type="EMBL" id="VYXP01000006">
    <property type="protein sequence ID" value="KAA9130981.1"/>
    <property type="molecule type" value="Genomic_DNA"/>
</dbReference>
<dbReference type="SUPFAM" id="SSF51556">
    <property type="entry name" value="Metallo-dependent hydrolases"/>
    <property type="match status" value="1"/>
</dbReference>
<dbReference type="GO" id="GO:0006508">
    <property type="term" value="P:proteolysis"/>
    <property type="evidence" value="ECO:0007669"/>
    <property type="project" value="InterPro"/>
</dbReference>